<evidence type="ECO:0000259" key="1">
    <source>
        <dbReference type="Pfam" id="PF25534"/>
    </source>
</evidence>
<dbReference type="OrthoDB" id="3695394at2759"/>
<evidence type="ECO:0000313" key="3">
    <source>
        <dbReference type="Proteomes" id="UP000249619"/>
    </source>
</evidence>
<keyword evidence="3" id="KW-1185">Reference proteome</keyword>
<sequence length="150" mass="17058">MALLDAYPGLKVMILVDDEPLPECENREETPAGNKITKYSEAQSEKGFKIMIKFGEELQRNHSIQPRLSLDGMTSLKGSIPLKSKPNLRVFKYIIHALQNLPQDDTPEPTIKEEPVDVKIDTTPKVKRENFVKVEVEVEVEVKIKQENSN</sequence>
<feature type="domain" description="DUF7918" evidence="1">
    <location>
        <begin position="9"/>
        <end position="86"/>
    </location>
</feature>
<dbReference type="Proteomes" id="UP000249619">
    <property type="component" value="Unassembled WGS sequence"/>
</dbReference>
<reference evidence="3" key="1">
    <citation type="submission" date="2018-05" db="EMBL/GenBank/DDBJ databases">
        <title>Draft genome sequence of Stemphylium lycopersici strain CIDEFI 213.</title>
        <authorList>
            <person name="Medina R."/>
            <person name="Franco M.E.E."/>
            <person name="Lucentini C.G."/>
            <person name="Saparrat M.C.N."/>
            <person name="Balatti P.A."/>
        </authorList>
    </citation>
    <scope>NUCLEOTIDE SEQUENCE [LARGE SCALE GENOMIC DNA]</scope>
    <source>
        <strain evidence="3">CIDEFI 213</strain>
    </source>
</reference>
<evidence type="ECO:0000313" key="2">
    <source>
        <dbReference type="EMBL" id="RAR14731.1"/>
    </source>
</evidence>
<dbReference type="EMBL" id="QGDH01000019">
    <property type="protein sequence ID" value="RAR14731.1"/>
    <property type="molecule type" value="Genomic_DNA"/>
</dbReference>
<dbReference type="AlphaFoldDB" id="A0A364NCE4"/>
<dbReference type="InterPro" id="IPR057678">
    <property type="entry name" value="DUF7918"/>
</dbReference>
<comment type="caution">
    <text evidence="2">The sequence shown here is derived from an EMBL/GenBank/DDBJ whole genome shotgun (WGS) entry which is preliminary data.</text>
</comment>
<protein>
    <recommendedName>
        <fullName evidence="1">DUF7918 domain-containing protein</fullName>
    </recommendedName>
</protein>
<dbReference type="Pfam" id="PF25534">
    <property type="entry name" value="DUF7918"/>
    <property type="match status" value="1"/>
</dbReference>
<accession>A0A364NCE4</accession>
<proteinExistence type="predicted"/>
<organism evidence="2 3">
    <name type="scientific">Stemphylium lycopersici</name>
    <name type="common">Tomato gray leaf spot disease fungus</name>
    <name type="synonym">Thyrospora lycopersici</name>
    <dbReference type="NCBI Taxonomy" id="183478"/>
    <lineage>
        <taxon>Eukaryota</taxon>
        <taxon>Fungi</taxon>
        <taxon>Dikarya</taxon>
        <taxon>Ascomycota</taxon>
        <taxon>Pezizomycotina</taxon>
        <taxon>Dothideomycetes</taxon>
        <taxon>Pleosporomycetidae</taxon>
        <taxon>Pleosporales</taxon>
        <taxon>Pleosporineae</taxon>
        <taxon>Pleosporaceae</taxon>
        <taxon>Stemphylium</taxon>
    </lineage>
</organism>
<name>A0A364NCE4_STELY</name>
<gene>
    <name evidence="2" type="ORF">DDE83_001954</name>
</gene>